<comment type="caution">
    <text evidence="3">The sequence shown here is derived from an EMBL/GenBank/DDBJ whole genome shotgun (WGS) entry which is preliminary data.</text>
</comment>
<dbReference type="CDD" id="cd12797">
    <property type="entry name" value="M23_peptidase"/>
    <property type="match status" value="1"/>
</dbReference>
<feature type="domain" description="M23ase beta-sheet core" evidence="2">
    <location>
        <begin position="139"/>
        <end position="235"/>
    </location>
</feature>
<reference evidence="3 4" key="1">
    <citation type="submission" date="2019-06" db="EMBL/GenBank/DDBJ databases">
        <title>Sequencing the genomes of 1000 actinobacteria strains.</title>
        <authorList>
            <person name="Klenk H.-P."/>
        </authorList>
    </citation>
    <scope>NUCLEOTIDE SEQUENCE [LARGE SCALE GENOMIC DNA]</scope>
    <source>
        <strain evidence="3 4">DSM 21947</strain>
    </source>
</reference>
<proteinExistence type="predicted"/>
<keyword evidence="1" id="KW-0732">Signal</keyword>
<dbReference type="AlphaFoldDB" id="A0A8H2PY24"/>
<dbReference type="InterPro" id="IPR011055">
    <property type="entry name" value="Dup_hybrid_motif"/>
</dbReference>
<evidence type="ECO:0000259" key="2">
    <source>
        <dbReference type="Pfam" id="PF01551"/>
    </source>
</evidence>
<protein>
    <submittedName>
        <fullName evidence="3">Murein DD-endopeptidase MepM/ murein hydrolase activator NlpD</fullName>
    </submittedName>
</protein>
<dbReference type="InterPro" id="IPR016047">
    <property type="entry name" value="M23ase_b-sheet_dom"/>
</dbReference>
<dbReference type="SUPFAM" id="SSF51261">
    <property type="entry name" value="Duplicated hybrid motif"/>
    <property type="match status" value="1"/>
</dbReference>
<evidence type="ECO:0000313" key="4">
    <source>
        <dbReference type="Proteomes" id="UP000316560"/>
    </source>
</evidence>
<evidence type="ECO:0000256" key="1">
    <source>
        <dbReference type="ARBA" id="ARBA00022729"/>
    </source>
</evidence>
<sequence>MCTRLLFTFAAVTPAPNQGTLLKRSITMLTVGAILIGGTVPAAVVADPENRTVAVAAANTEANGRTADSATADNGSDDGVQTFASPATSAAAPIVRDTFAVERVRQEVIITASGPTGSLDVFPANGPINDGWGYRGSEFHSGVDIMAPEGSAIVAASAGTVESVTTGGGWGRHVIVDHGGGVKTLYAHMIEGSQAVSAGQWVAAGQALGAVGNTGRSTFPHLHFEVYVFDTRIDPMPWLP</sequence>
<dbReference type="Pfam" id="PF01551">
    <property type="entry name" value="Peptidase_M23"/>
    <property type="match status" value="1"/>
</dbReference>
<accession>A0A8H2PY24</accession>
<keyword evidence="3" id="KW-0378">Hydrolase</keyword>
<dbReference type="GO" id="GO:0004222">
    <property type="term" value="F:metalloendopeptidase activity"/>
    <property type="evidence" value="ECO:0007669"/>
    <property type="project" value="TreeGrafter"/>
</dbReference>
<organism evidence="3 4">
    <name type="scientific">Rhodoglobus vestalii</name>
    <dbReference type="NCBI Taxonomy" id="193384"/>
    <lineage>
        <taxon>Bacteria</taxon>
        <taxon>Bacillati</taxon>
        <taxon>Actinomycetota</taxon>
        <taxon>Actinomycetes</taxon>
        <taxon>Micrococcales</taxon>
        <taxon>Microbacteriaceae</taxon>
        <taxon>Rhodoglobus</taxon>
    </lineage>
</organism>
<dbReference type="PANTHER" id="PTHR21666:SF289">
    <property type="entry name" value="L-ALA--D-GLU ENDOPEPTIDASE"/>
    <property type="match status" value="1"/>
</dbReference>
<dbReference type="PANTHER" id="PTHR21666">
    <property type="entry name" value="PEPTIDASE-RELATED"/>
    <property type="match status" value="1"/>
</dbReference>
<name>A0A8H2PY24_9MICO</name>
<gene>
    <name evidence="3" type="ORF">FB472_2468</name>
</gene>
<keyword evidence="4" id="KW-1185">Reference proteome</keyword>
<dbReference type="InterPro" id="IPR050570">
    <property type="entry name" value="Cell_wall_metabolism_enzyme"/>
</dbReference>
<dbReference type="Proteomes" id="UP000316560">
    <property type="component" value="Unassembled WGS sequence"/>
</dbReference>
<dbReference type="Gene3D" id="2.70.70.10">
    <property type="entry name" value="Glucose Permease (Domain IIA)"/>
    <property type="match status" value="1"/>
</dbReference>
<evidence type="ECO:0000313" key="3">
    <source>
        <dbReference type="EMBL" id="TQO20815.1"/>
    </source>
</evidence>
<dbReference type="EMBL" id="VFRA01000001">
    <property type="protein sequence ID" value="TQO20815.1"/>
    <property type="molecule type" value="Genomic_DNA"/>
</dbReference>